<feature type="region of interest" description="Disordered" evidence="1">
    <location>
        <begin position="28"/>
        <end position="58"/>
    </location>
</feature>
<reference evidence="2 3" key="1">
    <citation type="journal article" date="2016" name="DNA Res.">
        <title>The draft genome of MD-2 pineapple using hybrid error correction of long reads.</title>
        <authorList>
            <person name="Redwan R.M."/>
            <person name="Saidin A."/>
            <person name="Kumar S.V."/>
        </authorList>
    </citation>
    <scope>NUCLEOTIDE SEQUENCE [LARGE SCALE GENOMIC DNA]</scope>
    <source>
        <strain evidence="3">cv. MD2</strain>
        <tissue evidence="2">Leaf</tissue>
    </source>
</reference>
<accession>A0A199UW71</accession>
<evidence type="ECO:0000313" key="3">
    <source>
        <dbReference type="Proteomes" id="UP000092600"/>
    </source>
</evidence>
<gene>
    <name evidence="2" type="ORF">ACMD2_15363</name>
</gene>
<evidence type="ECO:0000256" key="1">
    <source>
        <dbReference type="SAM" id="MobiDB-lite"/>
    </source>
</evidence>
<proteinExistence type="predicted"/>
<dbReference type="EMBL" id="LSRQ01004610">
    <property type="protein sequence ID" value="OAY69014.1"/>
    <property type="molecule type" value="Genomic_DNA"/>
</dbReference>
<dbReference type="Proteomes" id="UP000092600">
    <property type="component" value="Unassembled WGS sequence"/>
</dbReference>
<comment type="caution">
    <text evidence="2">The sequence shown here is derived from an EMBL/GenBank/DDBJ whole genome shotgun (WGS) entry which is preliminary data.</text>
</comment>
<feature type="compositionally biased region" description="Basic and acidic residues" evidence="1">
    <location>
        <begin position="41"/>
        <end position="56"/>
    </location>
</feature>
<dbReference type="AlphaFoldDB" id="A0A199UW71"/>
<evidence type="ECO:0000313" key="2">
    <source>
        <dbReference type="EMBL" id="OAY69014.1"/>
    </source>
</evidence>
<protein>
    <submittedName>
        <fullName evidence="2">Uncharacterized protein</fullName>
    </submittedName>
</protein>
<name>A0A199UW71_ANACO</name>
<sequence>MGKLAAESMIVCAVAEVVARHQMVVGEHNGDSKGTRGAVGHADRKATANHGSHDYGDAFGARLRGQEQAQDGHQLRRQPHPATKQIHKQLSVSYWYGRFATHANLGFTAPLDFLEDVEVQQLISLLHTTPLSDASIDSPSWRWAASGPSIGDLILMDDSVWELGDRWSKARRTLFGRNKAFFDLVFSACCWDLWNERNKRIFDNHSRTHDVLGRNILTTTRLWDSTLGARRS</sequence>
<organism evidence="2 3">
    <name type="scientific">Ananas comosus</name>
    <name type="common">Pineapple</name>
    <name type="synonym">Ananas ananas</name>
    <dbReference type="NCBI Taxonomy" id="4615"/>
    <lineage>
        <taxon>Eukaryota</taxon>
        <taxon>Viridiplantae</taxon>
        <taxon>Streptophyta</taxon>
        <taxon>Embryophyta</taxon>
        <taxon>Tracheophyta</taxon>
        <taxon>Spermatophyta</taxon>
        <taxon>Magnoliopsida</taxon>
        <taxon>Liliopsida</taxon>
        <taxon>Poales</taxon>
        <taxon>Bromeliaceae</taxon>
        <taxon>Bromelioideae</taxon>
        <taxon>Ananas</taxon>
    </lineage>
</organism>